<dbReference type="PANTHER" id="PTHR40866">
    <property type="entry name" value="BED-TYPE DOMAIN-CONTAINING PROTEIN"/>
    <property type="match status" value="1"/>
</dbReference>
<dbReference type="AlphaFoldDB" id="A0A9W6Y8Z2"/>
<sequence length="119" mass="13008">MSHVRAQHPNFAAEIANSGMAGGTLIAFVHKKSQTVYSWIDWVISCNLPFSFPEDETVVKYASISSISTETLVKCMGLLTKAVEEIVAAILPEKFGIVFDGSTSCCILRDVNDFQQAYA</sequence>
<keyword evidence="2" id="KW-1185">Reference proteome</keyword>
<dbReference type="OrthoDB" id="89579at2759"/>
<evidence type="ECO:0000313" key="1">
    <source>
        <dbReference type="EMBL" id="GMF59797.1"/>
    </source>
</evidence>
<proteinExistence type="predicted"/>
<reference evidence="1" key="1">
    <citation type="submission" date="2023-04" db="EMBL/GenBank/DDBJ databases">
        <title>Phytophthora fragariaefolia NBRC 109709.</title>
        <authorList>
            <person name="Ichikawa N."/>
            <person name="Sato H."/>
            <person name="Tonouchi N."/>
        </authorList>
    </citation>
    <scope>NUCLEOTIDE SEQUENCE</scope>
    <source>
        <strain evidence="1">NBRC 109709</strain>
    </source>
</reference>
<comment type="caution">
    <text evidence="1">The sequence shown here is derived from an EMBL/GenBank/DDBJ whole genome shotgun (WGS) entry which is preliminary data.</text>
</comment>
<evidence type="ECO:0000313" key="2">
    <source>
        <dbReference type="Proteomes" id="UP001165121"/>
    </source>
</evidence>
<dbReference type="EMBL" id="BSXT01005119">
    <property type="protein sequence ID" value="GMF59797.1"/>
    <property type="molecule type" value="Genomic_DNA"/>
</dbReference>
<protein>
    <submittedName>
        <fullName evidence="1">Unnamed protein product</fullName>
    </submittedName>
</protein>
<organism evidence="1 2">
    <name type="scientific">Phytophthora fragariaefolia</name>
    <dbReference type="NCBI Taxonomy" id="1490495"/>
    <lineage>
        <taxon>Eukaryota</taxon>
        <taxon>Sar</taxon>
        <taxon>Stramenopiles</taxon>
        <taxon>Oomycota</taxon>
        <taxon>Peronosporomycetes</taxon>
        <taxon>Peronosporales</taxon>
        <taxon>Peronosporaceae</taxon>
        <taxon>Phytophthora</taxon>
    </lineage>
</organism>
<name>A0A9W6Y8Z2_9STRA</name>
<accession>A0A9W6Y8Z2</accession>
<gene>
    <name evidence="1" type="ORF">Pfra01_002591000</name>
</gene>
<dbReference type="PANTHER" id="PTHR40866:SF1">
    <property type="entry name" value="BED-TYPE DOMAIN-CONTAINING PROTEIN"/>
    <property type="match status" value="1"/>
</dbReference>
<dbReference type="Proteomes" id="UP001165121">
    <property type="component" value="Unassembled WGS sequence"/>
</dbReference>